<dbReference type="InterPro" id="IPR023485">
    <property type="entry name" value="Ptyr_pPase"/>
</dbReference>
<dbReference type="PANTHER" id="PTHR11717">
    <property type="entry name" value="LOW MOLECULAR WEIGHT PROTEIN TYROSINE PHOSPHATASE"/>
    <property type="match status" value="1"/>
</dbReference>
<dbReference type="InterPro" id="IPR036196">
    <property type="entry name" value="Ptyr_pPase_sf"/>
</dbReference>
<dbReference type="InterPro" id="IPR017867">
    <property type="entry name" value="Tyr_phospatase_low_mol_wt"/>
</dbReference>
<dbReference type="EMBL" id="SGXC01000001">
    <property type="protein sequence ID" value="RZS85964.1"/>
    <property type="molecule type" value="Genomic_DNA"/>
</dbReference>
<evidence type="ECO:0000313" key="9">
    <source>
        <dbReference type="Proteomes" id="UP000292445"/>
    </source>
</evidence>
<evidence type="ECO:0000256" key="6">
    <source>
        <dbReference type="PIRSR" id="PIRSR617867-1"/>
    </source>
</evidence>
<dbReference type="OrthoDB" id="9784339at2"/>
<dbReference type="AlphaFoldDB" id="A0A4Q7NLF1"/>
<keyword evidence="9" id="KW-1185">Reference proteome</keyword>
<feature type="active site" evidence="6">
    <location>
        <position position="20"/>
    </location>
</feature>
<organism evidence="8 9">
    <name type="scientific">Pigmentiphaga kullae</name>
    <dbReference type="NCBI Taxonomy" id="151784"/>
    <lineage>
        <taxon>Bacteria</taxon>
        <taxon>Pseudomonadati</taxon>
        <taxon>Pseudomonadota</taxon>
        <taxon>Betaproteobacteria</taxon>
        <taxon>Burkholderiales</taxon>
        <taxon>Alcaligenaceae</taxon>
        <taxon>Pigmentiphaga</taxon>
    </lineage>
</organism>
<feature type="domain" description="Phosphotyrosine protein phosphatase I" evidence="7">
    <location>
        <begin position="8"/>
        <end position="150"/>
    </location>
</feature>
<dbReference type="SMART" id="SM00226">
    <property type="entry name" value="LMWPc"/>
    <property type="match status" value="1"/>
</dbReference>
<feature type="active site" description="Proton donor" evidence="6">
    <location>
        <position position="124"/>
    </location>
</feature>
<evidence type="ECO:0000256" key="2">
    <source>
        <dbReference type="ARBA" id="ARBA00013064"/>
    </source>
</evidence>
<dbReference type="GO" id="GO:0004725">
    <property type="term" value="F:protein tyrosine phosphatase activity"/>
    <property type="evidence" value="ECO:0007669"/>
    <property type="project" value="UniProtKB-EC"/>
</dbReference>
<comment type="caution">
    <text evidence="8">The sequence shown here is derived from an EMBL/GenBank/DDBJ whole genome shotgun (WGS) entry which is preliminary data.</text>
</comment>
<dbReference type="EC" id="3.1.3.48" evidence="2"/>
<gene>
    <name evidence="8" type="ORF">EV675_1994</name>
</gene>
<dbReference type="RefSeq" id="WP_130357097.1">
    <property type="nucleotide sequence ID" value="NZ_SGXC01000001.1"/>
</dbReference>
<evidence type="ECO:0000256" key="5">
    <source>
        <dbReference type="ARBA" id="ARBA00051722"/>
    </source>
</evidence>
<evidence type="ECO:0000313" key="8">
    <source>
        <dbReference type="EMBL" id="RZS85964.1"/>
    </source>
</evidence>
<keyword evidence="4" id="KW-0904">Protein phosphatase</keyword>
<evidence type="ECO:0000256" key="4">
    <source>
        <dbReference type="ARBA" id="ARBA00022912"/>
    </source>
</evidence>
<evidence type="ECO:0000256" key="1">
    <source>
        <dbReference type="ARBA" id="ARBA00011063"/>
    </source>
</evidence>
<dbReference type="Proteomes" id="UP000292445">
    <property type="component" value="Unassembled WGS sequence"/>
</dbReference>
<reference evidence="8 9" key="1">
    <citation type="submission" date="2019-02" db="EMBL/GenBank/DDBJ databases">
        <title>Genomic Encyclopedia of Type Strains, Phase IV (KMG-IV): sequencing the most valuable type-strain genomes for metagenomic binning, comparative biology and taxonomic classification.</title>
        <authorList>
            <person name="Goeker M."/>
        </authorList>
    </citation>
    <scope>NUCLEOTIDE SEQUENCE [LARGE SCALE GENOMIC DNA]</scope>
    <source>
        <strain evidence="8 9">K24</strain>
    </source>
</reference>
<sequence length="158" mass="17359">MSSEFSSTVILVLCTGNVCRSPMAEALLRYHLAEQNLKATVLSRGLAAPVGRSPHEHARKIAEARGVPIRSDKRASSVTGGDMAAASVIFVMDNEHRRDIQKNYPGSAGKTFLLGQWQNCEILDPIDKPESFFESVWAQCDEGAREWVGRLKKVGMLS</sequence>
<dbReference type="PANTHER" id="PTHR11717:SF31">
    <property type="entry name" value="LOW MOLECULAR WEIGHT PROTEIN-TYROSINE-PHOSPHATASE ETP-RELATED"/>
    <property type="match status" value="1"/>
</dbReference>
<comment type="catalytic activity">
    <reaction evidence="5">
        <text>O-phospho-L-tyrosyl-[protein] + H2O = L-tyrosyl-[protein] + phosphate</text>
        <dbReference type="Rhea" id="RHEA:10684"/>
        <dbReference type="Rhea" id="RHEA-COMP:10136"/>
        <dbReference type="Rhea" id="RHEA-COMP:20101"/>
        <dbReference type="ChEBI" id="CHEBI:15377"/>
        <dbReference type="ChEBI" id="CHEBI:43474"/>
        <dbReference type="ChEBI" id="CHEBI:46858"/>
        <dbReference type="ChEBI" id="CHEBI:61978"/>
        <dbReference type="EC" id="3.1.3.48"/>
    </reaction>
</comment>
<dbReference type="PRINTS" id="PR00719">
    <property type="entry name" value="LMWPTPASE"/>
</dbReference>
<keyword evidence="3" id="KW-0378">Hydrolase</keyword>
<dbReference type="Gene3D" id="3.40.50.2300">
    <property type="match status" value="1"/>
</dbReference>
<evidence type="ECO:0000259" key="7">
    <source>
        <dbReference type="SMART" id="SM00226"/>
    </source>
</evidence>
<dbReference type="Pfam" id="PF01451">
    <property type="entry name" value="LMWPc"/>
    <property type="match status" value="1"/>
</dbReference>
<dbReference type="CDD" id="cd16343">
    <property type="entry name" value="LMWPTP"/>
    <property type="match status" value="1"/>
</dbReference>
<comment type="similarity">
    <text evidence="1">Belongs to the low molecular weight phosphotyrosine protein phosphatase family.</text>
</comment>
<proteinExistence type="inferred from homology"/>
<name>A0A4Q7NLF1_9BURK</name>
<evidence type="ECO:0000256" key="3">
    <source>
        <dbReference type="ARBA" id="ARBA00022801"/>
    </source>
</evidence>
<protein>
    <recommendedName>
        <fullName evidence="2">protein-tyrosine-phosphatase</fullName>
        <ecNumber evidence="2">3.1.3.48</ecNumber>
    </recommendedName>
</protein>
<dbReference type="InterPro" id="IPR050438">
    <property type="entry name" value="LMW_PTPase"/>
</dbReference>
<dbReference type="SUPFAM" id="SSF52788">
    <property type="entry name" value="Phosphotyrosine protein phosphatases I"/>
    <property type="match status" value="1"/>
</dbReference>
<accession>A0A4Q7NLF1</accession>
<feature type="active site" description="Nucleophile" evidence="6">
    <location>
        <position position="14"/>
    </location>
</feature>